<dbReference type="InterPro" id="IPR043502">
    <property type="entry name" value="DNA/RNA_pol_sf"/>
</dbReference>
<keyword evidence="1" id="KW-0808">Transferase</keyword>
<keyword evidence="4" id="KW-0255">Endonuclease</keyword>
<keyword evidence="9" id="KW-1185">Reference proteome</keyword>
<dbReference type="InterPro" id="IPR041373">
    <property type="entry name" value="RT_RNaseH"/>
</dbReference>
<reference evidence="8" key="1">
    <citation type="submission" date="2023-08" db="EMBL/GenBank/DDBJ databases">
        <title>A de novo genome assembly of Solanum verrucosum Schlechtendal, a Mexican diploid species geographically isolated from the other diploid A-genome species in potato relatives.</title>
        <authorList>
            <person name="Hosaka K."/>
        </authorList>
    </citation>
    <scope>NUCLEOTIDE SEQUENCE</scope>
    <source>
        <tissue evidence="8">Young leaves</tissue>
    </source>
</reference>
<protein>
    <recommendedName>
        <fullName evidence="7">Reverse transcriptase RNase H-like domain-containing protein</fullName>
    </recommendedName>
</protein>
<evidence type="ECO:0000256" key="4">
    <source>
        <dbReference type="ARBA" id="ARBA00022759"/>
    </source>
</evidence>
<dbReference type="Proteomes" id="UP001234989">
    <property type="component" value="Chromosome 3"/>
</dbReference>
<evidence type="ECO:0000313" key="8">
    <source>
        <dbReference type="EMBL" id="WMV19631.1"/>
    </source>
</evidence>
<evidence type="ECO:0000313" key="9">
    <source>
        <dbReference type="Proteomes" id="UP001234989"/>
    </source>
</evidence>
<evidence type="ECO:0000259" key="7">
    <source>
        <dbReference type="Pfam" id="PF17917"/>
    </source>
</evidence>
<name>A0AAF0QFI7_SOLVR</name>
<evidence type="ECO:0000256" key="2">
    <source>
        <dbReference type="ARBA" id="ARBA00022695"/>
    </source>
</evidence>
<evidence type="ECO:0000256" key="6">
    <source>
        <dbReference type="ARBA" id="ARBA00022918"/>
    </source>
</evidence>
<dbReference type="GO" id="GO:0004519">
    <property type="term" value="F:endonuclease activity"/>
    <property type="evidence" value="ECO:0007669"/>
    <property type="project" value="UniProtKB-KW"/>
</dbReference>
<dbReference type="Gene3D" id="3.30.70.270">
    <property type="match status" value="1"/>
</dbReference>
<keyword evidence="6" id="KW-0695">RNA-directed DNA polymerase</keyword>
<dbReference type="GO" id="GO:0016787">
    <property type="term" value="F:hydrolase activity"/>
    <property type="evidence" value="ECO:0007669"/>
    <property type="project" value="UniProtKB-KW"/>
</dbReference>
<dbReference type="PANTHER" id="PTHR37984:SF5">
    <property type="entry name" value="PROTEIN NYNRIN-LIKE"/>
    <property type="match status" value="1"/>
</dbReference>
<evidence type="ECO:0000256" key="1">
    <source>
        <dbReference type="ARBA" id="ARBA00022679"/>
    </source>
</evidence>
<keyword evidence="2" id="KW-0548">Nucleotidyltransferase</keyword>
<dbReference type="SUPFAM" id="SSF56672">
    <property type="entry name" value="DNA/RNA polymerases"/>
    <property type="match status" value="1"/>
</dbReference>
<proteinExistence type="predicted"/>
<accession>A0AAF0QFI7</accession>
<dbReference type="PANTHER" id="PTHR37984">
    <property type="entry name" value="PROTEIN CBG26694"/>
    <property type="match status" value="1"/>
</dbReference>
<organism evidence="8 9">
    <name type="scientific">Solanum verrucosum</name>
    <dbReference type="NCBI Taxonomy" id="315347"/>
    <lineage>
        <taxon>Eukaryota</taxon>
        <taxon>Viridiplantae</taxon>
        <taxon>Streptophyta</taxon>
        <taxon>Embryophyta</taxon>
        <taxon>Tracheophyta</taxon>
        <taxon>Spermatophyta</taxon>
        <taxon>Magnoliopsida</taxon>
        <taxon>eudicotyledons</taxon>
        <taxon>Gunneridae</taxon>
        <taxon>Pentapetalae</taxon>
        <taxon>asterids</taxon>
        <taxon>lamiids</taxon>
        <taxon>Solanales</taxon>
        <taxon>Solanaceae</taxon>
        <taxon>Solanoideae</taxon>
        <taxon>Solaneae</taxon>
        <taxon>Solanum</taxon>
    </lineage>
</organism>
<dbReference type="InterPro" id="IPR050951">
    <property type="entry name" value="Retrovirus_Pol_polyprotein"/>
</dbReference>
<feature type="domain" description="Reverse transcriptase RNase H-like" evidence="7">
    <location>
        <begin position="179"/>
        <end position="273"/>
    </location>
</feature>
<dbReference type="GO" id="GO:0003964">
    <property type="term" value="F:RNA-directed DNA polymerase activity"/>
    <property type="evidence" value="ECO:0007669"/>
    <property type="project" value="UniProtKB-KW"/>
</dbReference>
<evidence type="ECO:0000256" key="3">
    <source>
        <dbReference type="ARBA" id="ARBA00022722"/>
    </source>
</evidence>
<dbReference type="AlphaFoldDB" id="A0AAF0QFI7"/>
<sequence length="308" mass="35347">MVTTTLRIREFTRMHPSIFHGSKVDENPHDFIDEVYNMGSEGSPNVVTNMMKVCHLDVYSLLDPGDTLSFVTSDVAMRFDIGPEIIFNSFHVSTPIEIDMLDFDFIFGMDWLHAYYGPDWLLLRRFGERFSSIASPLMTTTQTKVKFLWSEACEKSFQDVKDRLTLALILTLSEGSDGIVVYCNASRIGLGCVFMKHGKVITYALRKLKADEEIFPTHDLELVAVVFSLKILTHYLYGLHVDVFTEQKSLRYVLTQKDLNLRQRRWLGLLKDYNISVLYHPRKENMVGDALNQLSMGSVAHVEDDKKI</sequence>
<dbReference type="CDD" id="cd09274">
    <property type="entry name" value="RNase_HI_RT_Ty3"/>
    <property type="match status" value="1"/>
</dbReference>
<keyword evidence="3" id="KW-0540">Nuclease</keyword>
<dbReference type="Pfam" id="PF17917">
    <property type="entry name" value="RT_RNaseH"/>
    <property type="match status" value="1"/>
</dbReference>
<dbReference type="InterPro" id="IPR043128">
    <property type="entry name" value="Rev_trsase/Diguanyl_cyclase"/>
</dbReference>
<gene>
    <name evidence="8" type="ORF">MTR67_013016</name>
</gene>
<keyword evidence="5" id="KW-0378">Hydrolase</keyword>
<dbReference type="EMBL" id="CP133614">
    <property type="protein sequence ID" value="WMV19631.1"/>
    <property type="molecule type" value="Genomic_DNA"/>
</dbReference>
<evidence type="ECO:0000256" key="5">
    <source>
        <dbReference type="ARBA" id="ARBA00022801"/>
    </source>
</evidence>